<reference evidence="2 3" key="1">
    <citation type="submission" date="2019-11" db="EMBL/GenBank/DDBJ databases">
        <title>Spirosoma endbachense sp. nov., isolated from a natural salt meadow.</title>
        <authorList>
            <person name="Rojas J."/>
            <person name="Ambika Manirajan B."/>
            <person name="Ratering S."/>
            <person name="Suarez C."/>
            <person name="Geissler-Plaum R."/>
            <person name="Schnell S."/>
        </authorList>
    </citation>
    <scope>NUCLEOTIDE SEQUENCE [LARGE SCALE GENOMIC DNA]</scope>
    <source>
        <strain evidence="2 3">I-24</strain>
    </source>
</reference>
<protein>
    <submittedName>
        <fullName evidence="2">Uncharacterized protein</fullName>
    </submittedName>
</protein>
<dbReference type="EMBL" id="CP045997">
    <property type="protein sequence ID" value="QHV99259.1"/>
    <property type="molecule type" value="Genomic_DNA"/>
</dbReference>
<dbReference type="Proteomes" id="UP000464577">
    <property type="component" value="Chromosome"/>
</dbReference>
<evidence type="ECO:0000313" key="3">
    <source>
        <dbReference type="Proteomes" id="UP000464577"/>
    </source>
</evidence>
<organism evidence="2 3">
    <name type="scientific">Spirosoma endbachense</name>
    <dbReference type="NCBI Taxonomy" id="2666025"/>
    <lineage>
        <taxon>Bacteria</taxon>
        <taxon>Pseudomonadati</taxon>
        <taxon>Bacteroidota</taxon>
        <taxon>Cytophagia</taxon>
        <taxon>Cytophagales</taxon>
        <taxon>Cytophagaceae</taxon>
        <taxon>Spirosoma</taxon>
    </lineage>
</organism>
<name>A0A6P1W5F4_9BACT</name>
<gene>
    <name evidence="2" type="ORF">GJR95_31475</name>
</gene>
<dbReference type="KEGG" id="senf:GJR95_31475"/>
<evidence type="ECO:0000256" key="1">
    <source>
        <dbReference type="SAM" id="MobiDB-lite"/>
    </source>
</evidence>
<evidence type="ECO:0000313" key="2">
    <source>
        <dbReference type="EMBL" id="QHV99259.1"/>
    </source>
</evidence>
<dbReference type="Gene3D" id="3.40.50.300">
    <property type="entry name" value="P-loop containing nucleotide triphosphate hydrolases"/>
    <property type="match status" value="1"/>
</dbReference>
<sequence length="332" mass="37516">MKPTPSLTPVNPTPAPSEKSSEPTTAPKNLSEVVALSDELLNEHLGIPDPDQQKAYELTQQRIEERRNKFYGKTSFVQPIDYDKLSPDGRAHRAKVGADPVATMRNVSRLDSILGKVAALRKPGRNQVLPFEEAQVIVRAIYETDLAGRERKPYWTTESFAVVDEVTKYFIGDPTSQIPLSKNLYVYGSVGVGKTYLFRMMAVLCEVVPIKDMAFRMVSTKRLMRAISSAKSLNPIAKIEQGNWLIDELGGEKKLVKVYGDQEDPMDYLINSIYESYIDYGKKTHFTSNKVPDELEAIYGTRNYDRFCEMVEAVYFPGKSIRIDPNLIDDEE</sequence>
<dbReference type="SUPFAM" id="SSF52540">
    <property type="entry name" value="P-loop containing nucleoside triphosphate hydrolases"/>
    <property type="match status" value="1"/>
</dbReference>
<accession>A0A6P1W5F4</accession>
<keyword evidence="3" id="KW-1185">Reference proteome</keyword>
<dbReference type="RefSeq" id="WP_162389662.1">
    <property type="nucleotide sequence ID" value="NZ_CP045997.1"/>
</dbReference>
<feature type="region of interest" description="Disordered" evidence="1">
    <location>
        <begin position="1"/>
        <end position="29"/>
    </location>
</feature>
<feature type="compositionally biased region" description="Polar residues" evidence="1">
    <location>
        <begin position="1"/>
        <end position="10"/>
    </location>
</feature>
<dbReference type="AlphaFoldDB" id="A0A6P1W5F4"/>
<dbReference type="InterPro" id="IPR027417">
    <property type="entry name" value="P-loop_NTPase"/>
</dbReference>
<proteinExistence type="predicted"/>